<dbReference type="Proteomes" id="UP000308037">
    <property type="component" value="Unassembled WGS sequence"/>
</dbReference>
<evidence type="ECO:0000313" key="3">
    <source>
        <dbReference type="EMBL" id="TKR25324.1"/>
    </source>
</evidence>
<name>A0A4U5J9A9_9EURY</name>
<dbReference type="InterPro" id="IPR055768">
    <property type="entry name" value="DUF7344"/>
</dbReference>
<sequence>MSLSSQEKYEAPKKDSVYELLSNHRRRYVLHYCKRNNGSATLSELAEQVAAWEHEKPVEEVTSAERKRVYTSLQQTHLDRMSDAGVIDYDGDEVALTDKAQELDVYLDIVPASSISWGLYYLGLSGLAAAVLFGVWVGFVPTDTVPAIGWAAIVLTAFFVSSVAQVLQNRRYRLDRFERPP</sequence>
<dbReference type="Pfam" id="PF24035">
    <property type="entry name" value="DUF7344"/>
    <property type="match status" value="1"/>
</dbReference>
<keyword evidence="1" id="KW-1133">Transmembrane helix</keyword>
<proteinExistence type="predicted"/>
<reference evidence="3 4" key="1">
    <citation type="submission" date="2019-04" db="EMBL/GenBank/DDBJ databases">
        <title>Natronomonas sp. F20-122 a newhaloarchaeon isolated from a saline saltern of Isla Bacuta, Huelva, Spain.</title>
        <authorList>
            <person name="Duran-Viseras A."/>
            <person name="Sanchez-Porro C."/>
            <person name="Ventosa A."/>
        </authorList>
    </citation>
    <scope>NUCLEOTIDE SEQUENCE [LARGE SCALE GENOMIC DNA]</scope>
    <source>
        <strain evidence="3 4">F20-122</strain>
    </source>
</reference>
<evidence type="ECO:0000259" key="2">
    <source>
        <dbReference type="Pfam" id="PF24035"/>
    </source>
</evidence>
<feature type="domain" description="DUF7344" evidence="2">
    <location>
        <begin position="18"/>
        <end position="93"/>
    </location>
</feature>
<protein>
    <submittedName>
        <fullName evidence="3">DMT family transporter</fullName>
    </submittedName>
</protein>
<keyword evidence="1" id="KW-0472">Membrane</keyword>
<keyword evidence="4" id="KW-1185">Reference proteome</keyword>
<dbReference type="OrthoDB" id="331021at2157"/>
<dbReference type="RefSeq" id="WP_137276963.1">
    <property type="nucleotide sequence ID" value="NZ_QKNX01000004.1"/>
</dbReference>
<feature type="transmembrane region" description="Helical" evidence="1">
    <location>
        <begin position="119"/>
        <end position="141"/>
    </location>
</feature>
<organism evidence="3 4">
    <name type="scientific">Natronomonas salsuginis</name>
    <dbReference type="NCBI Taxonomy" id="2217661"/>
    <lineage>
        <taxon>Archaea</taxon>
        <taxon>Methanobacteriati</taxon>
        <taxon>Methanobacteriota</taxon>
        <taxon>Stenosarchaea group</taxon>
        <taxon>Halobacteria</taxon>
        <taxon>Halobacteriales</taxon>
        <taxon>Natronomonadaceae</taxon>
        <taxon>Natronomonas</taxon>
    </lineage>
</organism>
<feature type="transmembrane region" description="Helical" evidence="1">
    <location>
        <begin position="147"/>
        <end position="167"/>
    </location>
</feature>
<dbReference type="AlphaFoldDB" id="A0A4U5J9A9"/>
<dbReference type="EMBL" id="QKNX01000004">
    <property type="protein sequence ID" value="TKR25324.1"/>
    <property type="molecule type" value="Genomic_DNA"/>
</dbReference>
<keyword evidence="1" id="KW-0812">Transmembrane</keyword>
<evidence type="ECO:0000256" key="1">
    <source>
        <dbReference type="SAM" id="Phobius"/>
    </source>
</evidence>
<gene>
    <name evidence="3" type="ORF">DM868_11200</name>
</gene>
<comment type="caution">
    <text evidence="3">The sequence shown here is derived from an EMBL/GenBank/DDBJ whole genome shotgun (WGS) entry which is preliminary data.</text>
</comment>
<accession>A0A4U5J9A9</accession>
<evidence type="ECO:0000313" key="4">
    <source>
        <dbReference type="Proteomes" id="UP000308037"/>
    </source>
</evidence>